<keyword evidence="7" id="KW-1133">Transmembrane helix</keyword>
<accession>A0A6G3MEA5</accession>
<keyword evidence="7" id="KW-0472">Membrane</keyword>
<dbReference type="InterPro" id="IPR011009">
    <property type="entry name" value="Kinase-like_dom_sf"/>
</dbReference>
<dbReference type="GO" id="GO:0004674">
    <property type="term" value="F:protein serine/threonine kinase activity"/>
    <property type="evidence" value="ECO:0007669"/>
    <property type="project" value="UniProtKB-EC"/>
</dbReference>
<comment type="similarity">
    <text evidence="1">Belongs to the protein kinase superfamily. STE Ser/Thr protein kinase family. STE20 subfamily.</text>
</comment>
<dbReference type="EC" id="2.7.11.1" evidence="2"/>
<dbReference type="EMBL" id="GHBP01000512">
    <property type="protein sequence ID" value="NDJ92347.1"/>
    <property type="molecule type" value="Transcribed_RNA"/>
</dbReference>
<name>A0A6G3MEA5_HENSL</name>
<dbReference type="Pfam" id="PF00069">
    <property type="entry name" value="Pkinase"/>
    <property type="match status" value="1"/>
</dbReference>
<keyword evidence="10" id="KW-0808">Transferase</keyword>
<organism evidence="10">
    <name type="scientific">Henneguya salminicola</name>
    <name type="common">Myxosporean</name>
    <dbReference type="NCBI Taxonomy" id="69463"/>
    <lineage>
        <taxon>Eukaryota</taxon>
        <taxon>Metazoa</taxon>
        <taxon>Cnidaria</taxon>
        <taxon>Myxozoa</taxon>
        <taxon>Myxosporea</taxon>
        <taxon>Bivalvulida</taxon>
        <taxon>Platysporina</taxon>
        <taxon>Myxobolidae</taxon>
        <taxon>Henneguya</taxon>
    </lineage>
</organism>
<evidence type="ECO:0000256" key="4">
    <source>
        <dbReference type="ARBA" id="ARBA00022840"/>
    </source>
</evidence>
<dbReference type="Pfam" id="PF00786">
    <property type="entry name" value="PBD"/>
    <property type="match status" value="1"/>
</dbReference>
<dbReference type="PANTHER" id="PTHR45832">
    <property type="entry name" value="SERINE/THREONINE-PROTEIN KINASE SAMKA-RELATED-RELATED"/>
    <property type="match status" value="1"/>
</dbReference>
<evidence type="ECO:0000256" key="1">
    <source>
        <dbReference type="ARBA" id="ARBA00008874"/>
    </source>
</evidence>
<keyword evidence="10" id="KW-0418">Kinase</keyword>
<evidence type="ECO:0000256" key="2">
    <source>
        <dbReference type="ARBA" id="ARBA00012513"/>
    </source>
</evidence>
<keyword evidence="4" id="KW-0067">ATP-binding</keyword>
<comment type="catalytic activity">
    <reaction evidence="5">
        <text>L-threonyl-[protein] + ATP = O-phospho-L-threonyl-[protein] + ADP + H(+)</text>
        <dbReference type="Rhea" id="RHEA:46608"/>
        <dbReference type="Rhea" id="RHEA-COMP:11060"/>
        <dbReference type="Rhea" id="RHEA-COMP:11605"/>
        <dbReference type="ChEBI" id="CHEBI:15378"/>
        <dbReference type="ChEBI" id="CHEBI:30013"/>
        <dbReference type="ChEBI" id="CHEBI:30616"/>
        <dbReference type="ChEBI" id="CHEBI:61977"/>
        <dbReference type="ChEBI" id="CHEBI:456216"/>
        <dbReference type="EC" id="2.7.11.1"/>
    </reaction>
</comment>
<feature type="domain" description="Protein kinase" evidence="8">
    <location>
        <begin position="109"/>
        <end position="311"/>
    </location>
</feature>
<dbReference type="PANTHER" id="PTHR45832:SF22">
    <property type="entry name" value="SERINE_THREONINE-PROTEIN KINASE SAMKA-RELATED"/>
    <property type="match status" value="1"/>
</dbReference>
<dbReference type="PROSITE" id="PS50011">
    <property type="entry name" value="PROTEIN_KINASE_DOM"/>
    <property type="match status" value="1"/>
</dbReference>
<feature type="transmembrane region" description="Helical" evidence="7">
    <location>
        <begin position="269"/>
        <end position="287"/>
    </location>
</feature>
<sequence>MNDQKKTKDKKFSKHLSIGSPSDFQHRWHVIYDSTHLRLTGVPPQWQKNIAQTESLFRYRSVNTLFTAKKDRRLQNICSDANRRSRTSSIVFNTPQFKTDVIVAELNETRVIAENPANLFDGVTIKTDFGPYTIFYGHKEGKKELFALKHLMVENSFQYNDLKNELEFLTKFSHQNIIQFVEAFTWDSFCLIVFNDYEDMSLHEIINNMYHVLIRSAKKNFSHDETAYITHSILCGLQFMHSKRYVNLDIKSDTILVSSEGIVCHFSHYLLHKIYFCGFVFNIYILFSRQTIVNHHTHALYAGLYLCIFSE</sequence>
<evidence type="ECO:0000256" key="3">
    <source>
        <dbReference type="ARBA" id="ARBA00022741"/>
    </source>
</evidence>
<evidence type="ECO:0000259" key="8">
    <source>
        <dbReference type="PROSITE" id="PS50011"/>
    </source>
</evidence>
<dbReference type="OrthoDB" id="2914378at2759"/>
<evidence type="ECO:0000256" key="7">
    <source>
        <dbReference type="SAM" id="Phobius"/>
    </source>
</evidence>
<evidence type="ECO:0000256" key="6">
    <source>
        <dbReference type="ARBA" id="ARBA00048679"/>
    </source>
</evidence>
<keyword evidence="3" id="KW-0547">Nucleotide-binding</keyword>
<dbReference type="InterPro" id="IPR000719">
    <property type="entry name" value="Prot_kinase_dom"/>
</dbReference>
<dbReference type="SMART" id="SM00285">
    <property type="entry name" value="PBD"/>
    <property type="match status" value="1"/>
</dbReference>
<evidence type="ECO:0000256" key="5">
    <source>
        <dbReference type="ARBA" id="ARBA00047899"/>
    </source>
</evidence>
<proteinExistence type="inferred from homology"/>
<dbReference type="InterPro" id="IPR036936">
    <property type="entry name" value="CRIB_dom_sf"/>
</dbReference>
<dbReference type="GO" id="GO:0005524">
    <property type="term" value="F:ATP binding"/>
    <property type="evidence" value="ECO:0007669"/>
    <property type="project" value="UniProtKB-KW"/>
</dbReference>
<dbReference type="Gene3D" id="3.90.810.10">
    <property type="entry name" value="CRIB domain"/>
    <property type="match status" value="1"/>
</dbReference>
<feature type="domain" description="CRIB" evidence="9">
    <location>
        <begin position="18"/>
        <end position="31"/>
    </location>
</feature>
<dbReference type="AlphaFoldDB" id="A0A6G3MEA5"/>
<comment type="catalytic activity">
    <reaction evidence="6">
        <text>L-seryl-[protein] + ATP = O-phospho-L-seryl-[protein] + ADP + H(+)</text>
        <dbReference type="Rhea" id="RHEA:17989"/>
        <dbReference type="Rhea" id="RHEA-COMP:9863"/>
        <dbReference type="Rhea" id="RHEA-COMP:11604"/>
        <dbReference type="ChEBI" id="CHEBI:15378"/>
        <dbReference type="ChEBI" id="CHEBI:29999"/>
        <dbReference type="ChEBI" id="CHEBI:30616"/>
        <dbReference type="ChEBI" id="CHEBI:83421"/>
        <dbReference type="ChEBI" id="CHEBI:456216"/>
        <dbReference type="EC" id="2.7.11.1"/>
    </reaction>
</comment>
<dbReference type="Gene3D" id="1.10.510.10">
    <property type="entry name" value="Transferase(Phosphotransferase) domain 1"/>
    <property type="match status" value="1"/>
</dbReference>
<dbReference type="InterPro" id="IPR051931">
    <property type="entry name" value="PAK3-like"/>
</dbReference>
<keyword evidence="7" id="KW-0812">Transmembrane</keyword>
<dbReference type="SUPFAM" id="SSF56112">
    <property type="entry name" value="Protein kinase-like (PK-like)"/>
    <property type="match status" value="1"/>
</dbReference>
<evidence type="ECO:0000259" key="9">
    <source>
        <dbReference type="PROSITE" id="PS50108"/>
    </source>
</evidence>
<dbReference type="InterPro" id="IPR000095">
    <property type="entry name" value="CRIB_dom"/>
</dbReference>
<dbReference type="PROSITE" id="PS50108">
    <property type="entry name" value="CRIB"/>
    <property type="match status" value="1"/>
</dbReference>
<reference evidence="10" key="1">
    <citation type="submission" date="2018-11" db="EMBL/GenBank/DDBJ databases">
        <title>Henneguya salminicola genome and transcriptome.</title>
        <authorList>
            <person name="Yahalomi D."/>
            <person name="Atkinson S.D."/>
            <person name="Neuhof M."/>
            <person name="Chang E.S."/>
            <person name="Philippe H."/>
            <person name="Cartwright P."/>
            <person name="Bartholomew J.L."/>
            <person name="Huchon D."/>
        </authorList>
    </citation>
    <scope>NUCLEOTIDE SEQUENCE</scope>
    <source>
        <strain evidence="10">Hz1</strain>
        <tissue evidence="10">Whole</tissue>
    </source>
</reference>
<protein>
    <recommendedName>
        <fullName evidence="2">non-specific serine/threonine protein kinase</fullName>
        <ecNumber evidence="2">2.7.11.1</ecNumber>
    </recommendedName>
</protein>
<evidence type="ECO:0000313" key="10">
    <source>
        <dbReference type="EMBL" id="NDJ92347.1"/>
    </source>
</evidence>